<dbReference type="AlphaFoldDB" id="A0A8H3RFX3"/>
<keyword evidence="5" id="KW-0862">Zinc</keyword>
<evidence type="ECO:0000313" key="10">
    <source>
        <dbReference type="Proteomes" id="UP000465221"/>
    </source>
</evidence>
<dbReference type="PANTHER" id="PTHR12010:SF2">
    <property type="entry name" value="40S RIBOSOMAL PROTEIN S29"/>
    <property type="match status" value="1"/>
</dbReference>
<evidence type="ECO:0000256" key="5">
    <source>
        <dbReference type="ARBA" id="ARBA00022833"/>
    </source>
</evidence>
<keyword evidence="6" id="KW-0694">RNA-binding</keyword>
<evidence type="ECO:0000256" key="8">
    <source>
        <dbReference type="ARBA" id="ARBA00023274"/>
    </source>
</evidence>
<dbReference type="Gene3D" id="4.10.830.10">
    <property type="entry name" value="30s Ribosomal Protein S14, Chain N"/>
    <property type="match status" value="1"/>
</dbReference>
<dbReference type="InterPro" id="IPR001209">
    <property type="entry name" value="Ribosomal_uS14"/>
</dbReference>
<evidence type="ECO:0000256" key="7">
    <source>
        <dbReference type="ARBA" id="ARBA00022980"/>
    </source>
</evidence>
<evidence type="ECO:0000256" key="2">
    <source>
        <dbReference type="ARBA" id="ARBA00009083"/>
    </source>
</evidence>
<comment type="cofactor">
    <cofactor evidence="1">
        <name>Zn(2+)</name>
        <dbReference type="ChEBI" id="CHEBI:29105"/>
    </cofactor>
</comment>
<evidence type="ECO:0000256" key="1">
    <source>
        <dbReference type="ARBA" id="ARBA00001947"/>
    </source>
</evidence>
<dbReference type="GO" id="GO:0022627">
    <property type="term" value="C:cytosolic small ribosomal subunit"/>
    <property type="evidence" value="ECO:0007669"/>
    <property type="project" value="TreeGrafter"/>
</dbReference>
<accession>A0A8H3RFX3</accession>
<name>A0A8H3RFX3_9EURO</name>
<gene>
    <name evidence="9" type="ORF">IFM46972_00818</name>
</gene>
<comment type="caution">
    <text evidence="9">The sequence shown here is derived from an EMBL/GenBank/DDBJ whole genome shotgun (WGS) entry which is preliminary data.</text>
</comment>
<dbReference type="HAMAP" id="MF_01364_A">
    <property type="entry name" value="Ribosomal_uS14_2_A"/>
    <property type="match status" value="1"/>
</dbReference>
<keyword evidence="3" id="KW-0479">Metal-binding</keyword>
<dbReference type="InterPro" id="IPR043140">
    <property type="entry name" value="Ribosomal_uS14_sf"/>
</dbReference>
<evidence type="ECO:0000313" key="9">
    <source>
        <dbReference type="EMBL" id="GFF23824.1"/>
    </source>
</evidence>
<dbReference type="GO" id="GO:0019843">
    <property type="term" value="F:rRNA binding"/>
    <property type="evidence" value="ECO:0007669"/>
    <property type="project" value="UniProtKB-KW"/>
</dbReference>
<dbReference type="Pfam" id="PF00253">
    <property type="entry name" value="Ribosomal_S14"/>
    <property type="match status" value="1"/>
</dbReference>
<evidence type="ECO:0000256" key="3">
    <source>
        <dbReference type="ARBA" id="ARBA00022723"/>
    </source>
</evidence>
<dbReference type="GO" id="GO:0008270">
    <property type="term" value="F:zinc ion binding"/>
    <property type="evidence" value="ECO:0007669"/>
    <property type="project" value="InterPro"/>
</dbReference>
<dbReference type="InterPro" id="IPR018271">
    <property type="entry name" value="Ribosomal_uS14_CS"/>
</dbReference>
<dbReference type="FunFam" id="4.10.830.10:FF:000002">
    <property type="entry name" value="40S ribosomal protein S29"/>
    <property type="match status" value="1"/>
</dbReference>
<proteinExistence type="inferred from homology"/>
<evidence type="ECO:0000256" key="6">
    <source>
        <dbReference type="ARBA" id="ARBA00022884"/>
    </source>
</evidence>
<dbReference type="EMBL" id="BLKC01000004">
    <property type="protein sequence ID" value="GFF23824.1"/>
    <property type="molecule type" value="Genomic_DNA"/>
</dbReference>
<comment type="similarity">
    <text evidence="2">Belongs to the universal ribosomal protein uS14 family.</text>
</comment>
<keyword evidence="7 9" id="KW-0689">Ribosomal protein</keyword>
<dbReference type="PROSITE" id="PS00527">
    <property type="entry name" value="RIBOSOMAL_S14"/>
    <property type="match status" value="1"/>
</dbReference>
<dbReference type="NCBIfam" id="NF004424">
    <property type="entry name" value="PRK05766.1"/>
    <property type="match status" value="1"/>
</dbReference>
<organism evidence="9 10">
    <name type="scientific">Aspergillus udagawae</name>
    <dbReference type="NCBI Taxonomy" id="91492"/>
    <lineage>
        <taxon>Eukaryota</taxon>
        <taxon>Fungi</taxon>
        <taxon>Dikarya</taxon>
        <taxon>Ascomycota</taxon>
        <taxon>Pezizomycotina</taxon>
        <taxon>Eurotiomycetes</taxon>
        <taxon>Eurotiomycetidae</taxon>
        <taxon>Eurotiales</taxon>
        <taxon>Aspergillaceae</taxon>
        <taxon>Aspergillus</taxon>
        <taxon>Aspergillus subgen. Fumigati</taxon>
    </lineage>
</organism>
<protein>
    <submittedName>
        <fullName evidence="9">40S ribosomal protein S29</fullName>
    </submittedName>
</protein>
<keyword evidence="8" id="KW-0687">Ribonucleoprotein</keyword>
<keyword evidence="4" id="KW-0699">rRNA-binding</keyword>
<reference evidence="9 10" key="1">
    <citation type="submission" date="2020-01" db="EMBL/GenBank/DDBJ databases">
        <title>Draft genome sequence of Aspergillus udagawae IFM 46972.</title>
        <authorList>
            <person name="Takahashi H."/>
            <person name="Yaguchi T."/>
        </authorList>
    </citation>
    <scope>NUCLEOTIDE SEQUENCE [LARGE SCALE GENOMIC DNA]</scope>
    <source>
        <strain evidence="9 10">IFM 46972</strain>
    </source>
</reference>
<dbReference type="GO" id="GO:0003735">
    <property type="term" value="F:structural constituent of ribosome"/>
    <property type="evidence" value="ECO:0007669"/>
    <property type="project" value="InterPro"/>
</dbReference>
<dbReference type="PANTHER" id="PTHR12010">
    <property type="entry name" value="40S RIBOSOMAL PROTEIN S29"/>
    <property type="match status" value="1"/>
</dbReference>
<dbReference type="InterPro" id="IPR023676">
    <property type="entry name" value="Ribosomal_uS14_arc"/>
</dbReference>
<dbReference type="InterPro" id="IPR039744">
    <property type="entry name" value="RIbosomal_uS14_euk_arc"/>
</dbReference>
<dbReference type="Proteomes" id="UP000465221">
    <property type="component" value="Unassembled WGS sequence"/>
</dbReference>
<dbReference type="GO" id="GO:0002181">
    <property type="term" value="P:cytoplasmic translation"/>
    <property type="evidence" value="ECO:0007669"/>
    <property type="project" value="TreeGrafter"/>
</dbReference>
<evidence type="ECO:0000256" key="4">
    <source>
        <dbReference type="ARBA" id="ARBA00022730"/>
    </source>
</evidence>
<sequence length="117" mass="13633">MTHESVWYSRPRKFGKGSRECRVCAHRAGLIRKYGMDICRQCFREKAQDIGFYKVGSHIRCRVGTPWPGSTRRHSRRTGWQKKSGSLTDHLYHPVPLNLFSRSISCFTTNRYVLGAR</sequence>